<dbReference type="RefSeq" id="WP_003759582.1">
    <property type="nucleotide sequence ID" value="NZ_PXYY01000004.1"/>
</dbReference>
<dbReference type="EMBL" id="PXYY01000004">
    <property type="protein sequence ID" value="PSJ81321.1"/>
    <property type="molecule type" value="Genomic_DNA"/>
</dbReference>
<accession>A0A2P7U306</accession>
<protein>
    <submittedName>
        <fullName evidence="2">PIN domain-containing protein</fullName>
    </submittedName>
</protein>
<name>A0A2P7U306_9NEIS</name>
<dbReference type="OrthoDB" id="32974at2"/>
<evidence type="ECO:0000313" key="3">
    <source>
        <dbReference type="Proteomes" id="UP000241868"/>
    </source>
</evidence>
<gene>
    <name evidence="2" type="ORF">C7N83_01185</name>
</gene>
<organism evidence="2 3">
    <name type="scientific">Neisseria iguanae</name>
    <dbReference type="NCBI Taxonomy" id="90242"/>
    <lineage>
        <taxon>Bacteria</taxon>
        <taxon>Pseudomonadati</taxon>
        <taxon>Pseudomonadota</taxon>
        <taxon>Betaproteobacteria</taxon>
        <taxon>Neisseriales</taxon>
        <taxon>Neisseriaceae</taxon>
        <taxon>Neisseria</taxon>
    </lineage>
</organism>
<dbReference type="AlphaFoldDB" id="A0A2P7U306"/>
<reference evidence="2 3" key="1">
    <citation type="submission" date="2018-03" db="EMBL/GenBank/DDBJ databases">
        <title>Neisseria weixii sp. nov., isolated from the intestinal contents of Tibetan Plateau pika (Ochotona curzoniae) in Yushu, Qinghai Province, China.</title>
        <authorList>
            <person name="Gui Z."/>
        </authorList>
    </citation>
    <scope>NUCLEOTIDE SEQUENCE [LARGE SCALE GENOMIC DNA]</scope>
    <source>
        <strain evidence="2 3">ATCC 51483</strain>
    </source>
</reference>
<dbReference type="PANTHER" id="PTHR39664">
    <property type="match status" value="1"/>
</dbReference>
<evidence type="ECO:0000313" key="2">
    <source>
        <dbReference type="EMBL" id="PSJ81321.1"/>
    </source>
</evidence>
<dbReference type="InterPro" id="IPR002716">
    <property type="entry name" value="PIN_dom"/>
</dbReference>
<keyword evidence="3" id="KW-1185">Reference proteome</keyword>
<proteinExistence type="predicted"/>
<feature type="domain" description="PIN" evidence="1">
    <location>
        <begin position="5"/>
        <end position="116"/>
    </location>
</feature>
<evidence type="ECO:0000259" key="1">
    <source>
        <dbReference type="Pfam" id="PF01850"/>
    </source>
</evidence>
<dbReference type="InterPro" id="IPR029060">
    <property type="entry name" value="PIN-like_dom_sf"/>
</dbReference>
<dbReference type="Pfam" id="PF01850">
    <property type="entry name" value="PIN"/>
    <property type="match status" value="1"/>
</dbReference>
<dbReference type="Proteomes" id="UP000241868">
    <property type="component" value="Unassembled WGS sequence"/>
</dbReference>
<comment type="caution">
    <text evidence="2">The sequence shown here is derived from an EMBL/GenBank/DDBJ whole genome shotgun (WGS) entry which is preliminary data.</text>
</comment>
<dbReference type="CDD" id="cd18683">
    <property type="entry name" value="PIN_VapC-like"/>
    <property type="match status" value="1"/>
</dbReference>
<dbReference type="SUPFAM" id="SSF88723">
    <property type="entry name" value="PIN domain-like"/>
    <property type="match status" value="1"/>
</dbReference>
<dbReference type="PANTHER" id="PTHR39664:SF2">
    <property type="entry name" value="NUCLEIC ACID-BINDING PROTEIN, CONTAINING PIN DOMAIN-RELATED"/>
    <property type="match status" value="1"/>
</dbReference>
<dbReference type="Gene3D" id="3.40.50.1010">
    <property type="entry name" value="5'-nuclease"/>
    <property type="match status" value="1"/>
</dbReference>
<sequence length="134" mass="15032">MRQIAIDTNVLVRLFVDDDLVQRDKALELLESADSVIVPTTVFLECVWVLTRSYKMEKNLVLQQLRSFSESIPNLVIQEDELGAGFAIMEDNGDFADGVNEFLGRMMGASCFVTFDRKAAVLLESKGLVVEQIK</sequence>